<protein>
    <recommendedName>
        <fullName evidence="2">Fibrinogen C-terminal domain-containing protein</fullName>
    </recommendedName>
</protein>
<dbReference type="InterPro" id="IPR036056">
    <property type="entry name" value="Fibrinogen-like_C"/>
</dbReference>
<gene>
    <name evidence="3" type="ORF">BSL78_14659</name>
</gene>
<dbReference type="OrthoDB" id="10025818at2759"/>
<keyword evidence="4" id="KW-1185">Reference proteome</keyword>
<dbReference type="NCBIfam" id="NF040941">
    <property type="entry name" value="GGGWT_bact"/>
    <property type="match status" value="2"/>
</dbReference>
<dbReference type="FunFam" id="3.90.215.10:FF:000001">
    <property type="entry name" value="Tenascin isoform 1"/>
    <property type="match status" value="1"/>
</dbReference>
<dbReference type="InterPro" id="IPR014716">
    <property type="entry name" value="Fibrinogen_a/b/g_C_1"/>
</dbReference>
<dbReference type="Gene3D" id="3.90.215.10">
    <property type="entry name" value="Gamma Fibrinogen, chain A, domain 1"/>
    <property type="match status" value="2"/>
</dbReference>
<dbReference type="PANTHER" id="PTHR19143">
    <property type="entry name" value="FIBRINOGEN/TENASCIN/ANGIOPOEITIN"/>
    <property type="match status" value="1"/>
</dbReference>
<dbReference type="SUPFAM" id="SSF56496">
    <property type="entry name" value="Fibrinogen C-terminal domain-like"/>
    <property type="match status" value="2"/>
</dbReference>
<dbReference type="EMBL" id="MRZV01000521">
    <property type="protein sequence ID" value="PIK48465.1"/>
    <property type="molecule type" value="Genomic_DNA"/>
</dbReference>
<dbReference type="InterPro" id="IPR002181">
    <property type="entry name" value="Fibrinogen_a/b/g_C_dom"/>
</dbReference>
<keyword evidence="1" id="KW-1015">Disulfide bond</keyword>
<dbReference type="SMART" id="SM00186">
    <property type="entry name" value="FBG"/>
    <property type="match status" value="1"/>
</dbReference>
<accession>A0A2G8KKG9</accession>
<reference evidence="3 4" key="1">
    <citation type="journal article" date="2017" name="PLoS Biol.">
        <title>The sea cucumber genome provides insights into morphological evolution and visceral regeneration.</title>
        <authorList>
            <person name="Zhang X."/>
            <person name="Sun L."/>
            <person name="Yuan J."/>
            <person name="Sun Y."/>
            <person name="Gao Y."/>
            <person name="Zhang L."/>
            <person name="Li S."/>
            <person name="Dai H."/>
            <person name="Hamel J.F."/>
            <person name="Liu C."/>
            <person name="Yu Y."/>
            <person name="Liu S."/>
            <person name="Lin W."/>
            <person name="Guo K."/>
            <person name="Jin S."/>
            <person name="Xu P."/>
            <person name="Storey K.B."/>
            <person name="Huan P."/>
            <person name="Zhang T."/>
            <person name="Zhou Y."/>
            <person name="Zhang J."/>
            <person name="Lin C."/>
            <person name="Li X."/>
            <person name="Xing L."/>
            <person name="Huo D."/>
            <person name="Sun M."/>
            <person name="Wang L."/>
            <person name="Mercier A."/>
            <person name="Li F."/>
            <person name="Yang H."/>
            <person name="Xiang J."/>
        </authorList>
    </citation>
    <scope>NUCLEOTIDE SEQUENCE [LARGE SCALE GENOMIC DNA]</scope>
    <source>
        <strain evidence="3">Shaxun</strain>
        <tissue evidence="3">Muscle</tissue>
    </source>
</reference>
<dbReference type="CDD" id="cd00087">
    <property type="entry name" value="FReD"/>
    <property type="match status" value="1"/>
</dbReference>
<dbReference type="Pfam" id="PF00147">
    <property type="entry name" value="Fibrinogen_C"/>
    <property type="match status" value="2"/>
</dbReference>
<organism evidence="3 4">
    <name type="scientific">Stichopus japonicus</name>
    <name type="common">Sea cucumber</name>
    <dbReference type="NCBI Taxonomy" id="307972"/>
    <lineage>
        <taxon>Eukaryota</taxon>
        <taxon>Metazoa</taxon>
        <taxon>Echinodermata</taxon>
        <taxon>Eleutherozoa</taxon>
        <taxon>Echinozoa</taxon>
        <taxon>Holothuroidea</taxon>
        <taxon>Aspidochirotacea</taxon>
        <taxon>Aspidochirotida</taxon>
        <taxon>Stichopodidae</taxon>
        <taxon>Apostichopus</taxon>
    </lineage>
</organism>
<dbReference type="AlphaFoldDB" id="A0A2G8KKG9"/>
<dbReference type="InterPro" id="IPR020837">
    <property type="entry name" value="Fibrinogen_CS"/>
</dbReference>
<feature type="domain" description="Fibrinogen C-terminal" evidence="2">
    <location>
        <begin position="103"/>
        <end position="327"/>
    </location>
</feature>
<name>A0A2G8KKG9_STIJA</name>
<evidence type="ECO:0000313" key="3">
    <source>
        <dbReference type="EMBL" id="PIK48465.1"/>
    </source>
</evidence>
<dbReference type="PROSITE" id="PS51406">
    <property type="entry name" value="FIBRINOGEN_C_2"/>
    <property type="match status" value="2"/>
</dbReference>
<dbReference type="Proteomes" id="UP000230750">
    <property type="component" value="Unassembled WGS sequence"/>
</dbReference>
<dbReference type="InterPro" id="IPR050373">
    <property type="entry name" value="Fibrinogen_C-term_domain"/>
</dbReference>
<dbReference type="STRING" id="307972.A0A2G8KKG9"/>
<evidence type="ECO:0000256" key="1">
    <source>
        <dbReference type="ARBA" id="ARBA00023157"/>
    </source>
</evidence>
<proteinExistence type="predicted"/>
<evidence type="ECO:0000259" key="2">
    <source>
        <dbReference type="PROSITE" id="PS51406"/>
    </source>
</evidence>
<dbReference type="GO" id="GO:0005615">
    <property type="term" value="C:extracellular space"/>
    <property type="evidence" value="ECO:0007669"/>
    <property type="project" value="TreeGrafter"/>
</dbReference>
<feature type="domain" description="Fibrinogen C-terminal" evidence="2">
    <location>
        <begin position="26"/>
        <end position="77"/>
    </location>
</feature>
<comment type="caution">
    <text evidence="3">The sequence shown here is derived from an EMBL/GenBank/DDBJ whole genome shotgun (WGS) entry which is preliminary data.</text>
</comment>
<sequence>MLVSFAQQDDTYETTKQHSDSSFFFYQQTELPRDCKDVRDQCDSNNSSGIYLIKPETCAEPFEVLCDNSKDAGGWTVSYMNFRVGDEFSNYKLVSLERNSGTIFQVTHFTDCQDAFTSGFTDNGIYKIKPNDWSGSAFNVYCNMTDGGGWTVFQRRVDGSVDFYRDWDSYKEGFGNLSSEFWLGNEQLHYLTKQNRYEIRIDVVNRDGAPYYAKFDNFRTNDETDNYRLSQLGTYSGTADERSNPDGKFLRYHLNHQFSTYDRDNDAYSSNCAVSYRGAWWYDNCYYSNFNGDYHAASGSYSSLYMYYIPGYDYNMKFTEMKIRPFRA</sequence>
<dbReference type="PROSITE" id="PS00514">
    <property type="entry name" value="FIBRINOGEN_C_1"/>
    <property type="match status" value="1"/>
</dbReference>
<evidence type="ECO:0000313" key="4">
    <source>
        <dbReference type="Proteomes" id="UP000230750"/>
    </source>
</evidence>